<dbReference type="PRINTS" id="PR00413">
    <property type="entry name" value="HADHALOGNASE"/>
</dbReference>
<dbReference type="GO" id="GO:0016787">
    <property type="term" value="F:hydrolase activity"/>
    <property type="evidence" value="ECO:0007669"/>
    <property type="project" value="UniProtKB-KW"/>
</dbReference>
<dbReference type="PANTHER" id="PTHR43611">
    <property type="entry name" value="ALPHA-D-GLUCOSE 1-PHOSPHATE PHOSPHATASE"/>
    <property type="match status" value="1"/>
</dbReference>
<dbReference type="Proteomes" id="UP000192917">
    <property type="component" value="Unassembled WGS sequence"/>
</dbReference>
<dbReference type="InterPro" id="IPR023198">
    <property type="entry name" value="PGP-like_dom2"/>
</dbReference>
<reference evidence="1 2" key="1">
    <citation type="submission" date="2017-04" db="EMBL/GenBank/DDBJ databases">
        <authorList>
            <person name="Afonso C.L."/>
            <person name="Miller P.J."/>
            <person name="Scott M.A."/>
            <person name="Spackman E."/>
            <person name="Goraichik I."/>
            <person name="Dimitrov K.M."/>
            <person name="Suarez D.L."/>
            <person name="Swayne D.E."/>
        </authorList>
    </citation>
    <scope>NUCLEOTIDE SEQUENCE [LARGE SCALE GENOMIC DNA]</scope>
    <source>
        <strain evidence="1 2">USBA 355</strain>
    </source>
</reference>
<dbReference type="SFLD" id="SFLDG01129">
    <property type="entry name" value="C1.5:_HAD__Beta-PGM__Phosphata"/>
    <property type="match status" value="1"/>
</dbReference>
<dbReference type="PANTHER" id="PTHR43611:SF3">
    <property type="entry name" value="FLAVIN MONONUCLEOTIDE HYDROLASE 1, CHLOROPLATIC"/>
    <property type="match status" value="1"/>
</dbReference>
<sequence>MTKRVLLFDLGGVLVDWRGLAELGRLAAPHDDAREVRRRFVASEALRDFETGRCDRRDFAARFVAEWRLGLEAEAFLGLFRSWLRGPFPGTLESLDALRGSHRLACLSNTNEMHWQHMMVGLGLAEALDHRYASHLLGLVKPDRAIFERVLADLAVAPSAVTFFDDGADNVEAARALGIESHLVDPRHGVQPTLRALGLL</sequence>
<dbReference type="Gene3D" id="3.40.50.1000">
    <property type="entry name" value="HAD superfamily/HAD-like"/>
    <property type="match status" value="1"/>
</dbReference>
<dbReference type="Pfam" id="PF00702">
    <property type="entry name" value="Hydrolase"/>
    <property type="match status" value="1"/>
</dbReference>
<accession>A0A1Y6BQ21</accession>
<name>A0A1Y6BQ21_9PROT</name>
<proteinExistence type="predicted"/>
<dbReference type="InterPro" id="IPR036412">
    <property type="entry name" value="HAD-like_sf"/>
</dbReference>
<dbReference type="EMBL" id="FWZX01000007">
    <property type="protein sequence ID" value="SMF21434.1"/>
    <property type="molecule type" value="Genomic_DNA"/>
</dbReference>
<keyword evidence="1" id="KW-0378">Hydrolase</keyword>
<evidence type="ECO:0000313" key="1">
    <source>
        <dbReference type="EMBL" id="SMF21434.1"/>
    </source>
</evidence>
<dbReference type="RefSeq" id="WP_159460192.1">
    <property type="nucleotide sequence ID" value="NZ_FWZX01000007.1"/>
</dbReference>
<dbReference type="Gene3D" id="1.10.150.240">
    <property type="entry name" value="Putative phosphatase, domain 2"/>
    <property type="match status" value="1"/>
</dbReference>
<dbReference type="SFLD" id="SFLDS00003">
    <property type="entry name" value="Haloacid_Dehalogenase"/>
    <property type="match status" value="1"/>
</dbReference>
<dbReference type="STRING" id="560819.SAMN05428998_107100"/>
<dbReference type="SUPFAM" id="SSF56784">
    <property type="entry name" value="HAD-like"/>
    <property type="match status" value="1"/>
</dbReference>
<evidence type="ECO:0000313" key="2">
    <source>
        <dbReference type="Proteomes" id="UP000192917"/>
    </source>
</evidence>
<dbReference type="InterPro" id="IPR023214">
    <property type="entry name" value="HAD_sf"/>
</dbReference>
<dbReference type="AlphaFoldDB" id="A0A1Y6BQ21"/>
<keyword evidence="2" id="KW-1185">Reference proteome</keyword>
<dbReference type="InterPro" id="IPR006439">
    <property type="entry name" value="HAD-SF_hydro_IA"/>
</dbReference>
<gene>
    <name evidence="1" type="ORF">SAMN05428998_107100</name>
</gene>
<protein>
    <submittedName>
        <fullName evidence="1">Putative hydrolase of the HAD superfamily</fullName>
    </submittedName>
</protein>
<dbReference type="CDD" id="cd02603">
    <property type="entry name" value="HAD_sEH-N_like"/>
    <property type="match status" value="1"/>
</dbReference>
<organism evidence="1 2">
    <name type="scientific">Tistlia consotensis USBA 355</name>
    <dbReference type="NCBI Taxonomy" id="560819"/>
    <lineage>
        <taxon>Bacteria</taxon>
        <taxon>Pseudomonadati</taxon>
        <taxon>Pseudomonadota</taxon>
        <taxon>Alphaproteobacteria</taxon>
        <taxon>Rhodospirillales</taxon>
        <taxon>Rhodovibrionaceae</taxon>
        <taxon>Tistlia</taxon>
    </lineage>
</organism>
<dbReference type="NCBIfam" id="TIGR01509">
    <property type="entry name" value="HAD-SF-IA-v3"/>
    <property type="match status" value="1"/>
</dbReference>